<evidence type="ECO:0000313" key="2">
    <source>
        <dbReference type="Proteomes" id="UP000233597"/>
    </source>
</evidence>
<comment type="caution">
    <text evidence="1">The sequence shown here is derived from an EMBL/GenBank/DDBJ whole genome shotgun (WGS) entry which is preliminary data.</text>
</comment>
<dbReference type="RefSeq" id="WP_101267356.1">
    <property type="nucleotide sequence ID" value="NZ_NWTK01000008.1"/>
</dbReference>
<dbReference type="EMBL" id="NWTK01000008">
    <property type="protein sequence ID" value="PKR53543.1"/>
    <property type="molecule type" value="Genomic_DNA"/>
</dbReference>
<organism evidence="1 2">
    <name type="scientific">Thalassospira marina</name>
    <dbReference type="NCBI Taxonomy" id="2048283"/>
    <lineage>
        <taxon>Bacteria</taxon>
        <taxon>Pseudomonadati</taxon>
        <taxon>Pseudomonadota</taxon>
        <taxon>Alphaproteobacteria</taxon>
        <taxon>Rhodospirillales</taxon>
        <taxon>Thalassospiraceae</taxon>
        <taxon>Thalassospira</taxon>
    </lineage>
</organism>
<evidence type="ECO:0000313" key="1">
    <source>
        <dbReference type="EMBL" id="PKR53543.1"/>
    </source>
</evidence>
<gene>
    <name evidence="1" type="ORF">COO20_13465</name>
</gene>
<accession>A0A2N3KST9</accession>
<protein>
    <submittedName>
        <fullName evidence="1">Uncharacterized protein</fullName>
    </submittedName>
</protein>
<name>A0A2N3KST9_9PROT</name>
<reference evidence="1 2" key="1">
    <citation type="submission" date="2017-09" db="EMBL/GenBank/DDBJ databases">
        <title>Biodiversity and function of Thalassospira species in the particle-attached aromatic-hydrocarbon-degrading consortia from the surface seawater of the South China Sea.</title>
        <authorList>
            <person name="Dong C."/>
            <person name="Liu R."/>
            <person name="Shao Z."/>
        </authorList>
    </citation>
    <scope>NUCLEOTIDE SEQUENCE [LARGE SCALE GENOMIC DNA]</scope>
    <source>
        <strain evidence="1 2">CSC1P2</strain>
    </source>
</reference>
<dbReference type="Proteomes" id="UP000233597">
    <property type="component" value="Unassembled WGS sequence"/>
</dbReference>
<proteinExistence type="predicted"/>
<dbReference type="AlphaFoldDB" id="A0A2N3KST9"/>
<sequence length="121" mass="14221">MAFEYLVDLEECVSILENFYDLITEDRADWNHEGDIMLPARSVVELSRDDLTPGQSNVAENFDIYARQLPEYFNAFFSLDRARFDPATALDGWLYDQTKKEIARVPQDHWWWKLLEEPGDA</sequence>